<dbReference type="Proteomes" id="UP000095284">
    <property type="component" value="Unplaced"/>
</dbReference>
<proteinExistence type="predicted"/>
<accession>A0A1I7S840</accession>
<feature type="region of interest" description="Disordered" evidence="1">
    <location>
        <begin position="308"/>
        <end position="341"/>
    </location>
</feature>
<evidence type="ECO:0000313" key="2">
    <source>
        <dbReference type="Proteomes" id="UP000095284"/>
    </source>
</evidence>
<feature type="compositionally biased region" description="Polar residues" evidence="1">
    <location>
        <begin position="315"/>
        <end position="327"/>
    </location>
</feature>
<reference evidence="3" key="1">
    <citation type="submission" date="2016-11" db="UniProtKB">
        <authorList>
            <consortium name="WormBaseParasite"/>
        </authorList>
    </citation>
    <scope>IDENTIFICATION</scope>
</reference>
<protein>
    <submittedName>
        <fullName evidence="3">PRESAN domain-containing protein</fullName>
    </submittedName>
</protein>
<sequence>MSTAGRGNDTNTGIDNVDNWNGRISWSEREPSERSVADEEFWEKRTHVAVVFCGLVFVVFWRIKVLLNTWFGIDLEKGQEDRLVLMPNPSSFKPSTSSWYPQTFRDWDSRIEKTEFYRKSIKKALSDPSIMSTLTSEQVYLLRNGRMAYVTGNEKEEFIYDFLYNFLFATEGTDIEYKFYALEKRLRGRILQFYHALDKDERAFGVDIWEPLMDEFAFEKEIQIDHYSASPSYVYGQIMIRDPLPSQDEAFKAFQLLKEHPLDMKKPVLRCNYCDKQNHVEKNCFKKKRDLRLGSKMMPELQEQLQSEISHSDLNDSPSFTNESHLGSTPGRDSEGILPSTDTAEDNWIELLQCYQELPQENGKEFDIKDVETTTQEQSQGAKTCDLDQNFEGKREDRPEWEYGDFETLFDEPEAPSSRLIKVNYQTDYSSELSKSVFMTWSKKKVKEDIDFMDVLDDSLYHHWINEDGVEKKCFEIVDSRQKDEFQNDFEDLEESRFYEWMSSFAFHENVQLLDNRTDDKSSSNSFLPAKGCKFKFLPENQSLDNSLEDFNSSELSNYSRIEGKGCKFKGLWKDFDHIKFSCHEIMKSGGIERMEKTIKSDLGSIITSSYQKIKGKGTKFKYLGILLTSLVYVYFPDRSRRTKLSHDCSEAIVNQQRASSTHLTSGRRQLMGGASTAGRGNDTNTGIDNVDNWNGRISWSEREPSERSVADEEFWEKRTHVAVVFCGLVFVVFWRIKVLLNTWFGIDLEKGQEDRLVL</sequence>
<dbReference type="AlphaFoldDB" id="A0A1I7S840"/>
<evidence type="ECO:0000256" key="1">
    <source>
        <dbReference type="SAM" id="MobiDB-lite"/>
    </source>
</evidence>
<evidence type="ECO:0000313" key="3">
    <source>
        <dbReference type="WBParaSite" id="BXY_0918300.1"/>
    </source>
</evidence>
<dbReference type="WBParaSite" id="BXY_0918300.1">
    <property type="protein sequence ID" value="BXY_0918300.1"/>
    <property type="gene ID" value="BXY_0918300"/>
</dbReference>
<name>A0A1I7S840_BURXY</name>
<organism evidence="2 3">
    <name type="scientific">Bursaphelenchus xylophilus</name>
    <name type="common">Pinewood nematode worm</name>
    <name type="synonym">Aphelenchoides xylophilus</name>
    <dbReference type="NCBI Taxonomy" id="6326"/>
    <lineage>
        <taxon>Eukaryota</taxon>
        <taxon>Metazoa</taxon>
        <taxon>Ecdysozoa</taxon>
        <taxon>Nematoda</taxon>
        <taxon>Chromadorea</taxon>
        <taxon>Rhabditida</taxon>
        <taxon>Tylenchina</taxon>
        <taxon>Tylenchomorpha</taxon>
        <taxon>Aphelenchoidea</taxon>
        <taxon>Aphelenchoididae</taxon>
        <taxon>Bursaphelenchus</taxon>
    </lineage>
</organism>